<keyword evidence="2" id="KW-0472">Membrane</keyword>
<evidence type="ECO:0000256" key="2">
    <source>
        <dbReference type="SAM" id="Phobius"/>
    </source>
</evidence>
<reference evidence="3 4" key="1">
    <citation type="submission" date="2019-06" db="EMBL/GenBank/DDBJ databases">
        <title>Comparative genomics and metabolomics analyses of clavulanic acid producing Streptomyces species provides insight into specialized metabolism and evolution of beta-lactam biosynthetic gene clusters.</title>
        <authorList>
            <person name="Moore M.A."/>
            <person name="Cruz-Morales P."/>
            <person name="Barona Gomez F."/>
            <person name="Kapil T."/>
        </authorList>
    </citation>
    <scope>NUCLEOTIDE SEQUENCE [LARGE SCALE GENOMIC DNA]</scope>
    <source>
        <strain evidence="3 4">T-272</strain>
    </source>
</reference>
<feature type="region of interest" description="Disordered" evidence="1">
    <location>
        <begin position="52"/>
        <end position="73"/>
    </location>
</feature>
<keyword evidence="4" id="KW-1185">Reference proteome</keyword>
<evidence type="ECO:0000313" key="4">
    <source>
        <dbReference type="Proteomes" id="UP000460558"/>
    </source>
</evidence>
<gene>
    <name evidence="3" type="ORF">FFZ77_11550</name>
</gene>
<keyword evidence="2" id="KW-1133">Transmembrane helix</keyword>
<dbReference type="EMBL" id="VDEQ01000112">
    <property type="protein sequence ID" value="MQS36210.1"/>
    <property type="molecule type" value="Genomic_DNA"/>
</dbReference>
<feature type="transmembrane region" description="Helical" evidence="2">
    <location>
        <begin position="12"/>
        <end position="31"/>
    </location>
</feature>
<feature type="compositionally biased region" description="Low complexity" evidence="1">
    <location>
        <begin position="52"/>
        <end position="66"/>
    </location>
</feature>
<evidence type="ECO:0000256" key="1">
    <source>
        <dbReference type="SAM" id="MobiDB-lite"/>
    </source>
</evidence>
<evidence type="ECO:0000313" key="3">
    <source>
        <dbReference type="EMBL" id="MQS36210.1"/>
    </source>
</evidence>
<keyword evidence="2" id="KW-0812">Transmembrane</keyword>
<organism evidence="3 4">
    <name type="scientific">Streptomyces katsurahamanus</name>
    <dbReference type="NCBI Taxonomy" id="2577098"/>
    <lineage>
        <taxon>Bacteria</taxon>
        <taxon>Bacillati</taxon>
        <taxon>Actinomycetota</taxon>
        <taxon>Actinomycetes</taxon>
        <taxon>Kitasatosporales</taxon>
        <taxon>Streptomycetaceae</taxon>
        <taxon>Streptomyces</taxon>
    </lineage>
</organism>
<name>A0ABW9NSD6_9ACTN</name>
<dbReference type="Proteomes" id="UP000460558">
    <property type="component" value="Unassembled WGS sequence"/>
</dbReference>
<accession>A0ABW9NSD6</accession>
<comment type="caution">
    <text evidence="3">The sequence shown here is derived from an EMBL/GenBank/DDBJ whole genome shotgun (WGS) entry which is preliminary data.</text>
</comment>
<dbReference type="RefSeq" id="WP_153482854.1">
    <property type="nucleotide sequence ID" value="NZ_VDEQ01000112.1"/>
</dbReference>
<proteinExistence type="predicted"/>
<sequence length="168" mass="17377">MRARTRVRAGDAWGHLLLVLVALGLFLMHTAGHPDNGSGMHHAGAASGTVTAAAAPASADRTGTAAHTGDSAPAGTVPVALAAEVTSLMPDLPGHGPETGSHGTGPVMDVDDLCLAVLTTWMIAGLLWAALSRRPEWLVKLRKDAVATLWANPPPRRPDLAQLSILRI</sequence>
<protein>
    <submittedName>
        <fullName evidence="3">Uncharacterized protein</fullName>
    </submittedName>
</protein>
<feature type="transmembrane region" description="Helical" evidence="2">
    <location>
        <begin position="113"/>
        <end position="131"/>
    </location>
</feature>